<dbReference type="EMBL" id="MU827806">
    <property type="protein sequence ID" value="KAJ7325680.1"/>
    <property type="molecule type" value="Genomic_DNA"/>
</dbReference>
<evidence type="ECO:0000313" key="1">
    <source>
        <dbReference type="EMBL" id="KAJ7325680.1"/>
    </source>
</evidence>
<organism evidence="1 2">
    <name type="scientific">Desmophyllum pertusum</name>
    <dbReference type="NCBI Taxonomy" id="174260"/>
    <lineage>
        <taxon>Eukaryota</taxon>
        <taxon>Metazoa</taxon>
        <taxon>Cnidaria</taxon>
        <taxon>Anthozoa</taxon>
        <taxon>Hexacorallia</taxon>
        <taxon>Scleractinia</taxon>
        <taxon>Caryophylliina</taxon>
        <taxon>Caryophylliidae</taxon>
        <taxon>Desmophyllum</taxon>
    </lineage>
</organism>
<comment type="caution">
    <text evidence="1">The sequence shown here is derived from an EMBL/GenBank/DDBJ whole genome shotgun (WGS) entry which is preliminary data.</text>
</comment>
<dbReference type="AlphaFoldDB" id="A0A9W9Y8X3"/>
<name>A0A9W9Y8X3_9CNID</name>
<proteinExistence type="predicted"/>
<protein>
    <submittedName>
        <fullName evidence="1">Uncharacterized protein</fullName>
    </submittedName>
</protein>
<gene>
    <name evidence="1" type="ORF">OS493_029105</name>
</gene>
<evidence type="ECO:0000313" key="2">
    <source>
        <dbReference type="Proteomes" id="UP001163046"/>
    </source>
</evidence>
<dbReference type="Proteomes" id="UP001163046">
    <property type="component" value="Unassembled WGS sequence"/>
</dbReference>
<sequence length="100" mass="11070">MTRGTNSPLEILPLDVADELKAYAERECEGLLSDTSCQAIKTMLHYAAWHAANITKSKRCWSRTKHKHCKSDAAGDKKGMQANYQAIVEEGEISETLATT</sequence>
<accession>A0A9W9Y8X3</accession>
<reference evidence="1" key="1">
    <citation type="submission" date="2023-01" db="EMBL/GenBank/DDBJ databases">
        <title>Genome assembly of the deep-sea coral Lophelia pertusa.</title>
        <authorList>
            <person name="Herrera S."/>
            <person name="Cordes E."/>
        </authorList>
    </citation>
    <scope>NUCLEOTIDE SEQUENCE</scope>
    <source>
        <strain evidence="1">USNM1676648</strain>
        <tissue evidence="1">Polyp</tissue>
    </source>
</reference>
<keyword evidence="2" id="KW-1185">Reference proteome</keyword>